<dbReference type="InterPro" id="IPR003284">
    <property type="entry name" value="Sal_SpvB"/>
</dbReference>
<sequence length="2471" mass="273066">MKKFYLFILVLVTPYIYSQNFTDTKGELQISSSGTAVYTLPIAVPPSIKSVAPIINLVYNSGVRGGIAGQGWSINSISAISRIATRRDIDGFVDGVDFDDNDKLALDGQRLLIKTGTYWASGSTYETEYKSNTKIELKIEGAIMYFIVTAPDGSRSWYGSKGAGSLQNSVSLNSWHIVHYEDVNENFIDYNYKTVAYNNTNQLYIDTITFSGNNSTGIAAQNKIAFNYRNAKRIERDYLKGQAVYATQILDNIKVYASNSLFRTYQLKHYEDVKLGYERVKSIQEINAQMEESNPVTFTYASSPANEERIEKTYVNNLAFDKVDIAGDFDGDGRLDFVADKKIFTNLFTGNTGNSGINFPTIRPTLIFPATIKQNYKINQFHSIIEPVASNSQIQFIAYNIVDSNLNYTGLTSSTVQTITFDNTIFIDPSYKDEDENYVPPVAPPQDSRNNEYLSGDFDGDGISEVLILSKDERLVWEVYINSSGYSEGGYWRLYSNTNSDYRREARLAYLSTGASTVLQGDSYYICATGKRYVADLNGDGKSDIININQHGQYSIVEINKSPSGAIEVNRIGYGTLSNYSHTKQILFGDFNGDGKTDIMLPTSEGGEGQTEWNIYYANPKPAGGDFFFKETLNIVEYRPDTGSDYNTQRHWSNYYAIDINGDGKSDLVRVWRKYFKASWTINNHDTQWRVTGFTNNIGKTDASGFPLTYDSGTYESGSPDIPIPIVSNYKYDGANSELVVVRGHYNKIEYYQFNKNLDTDNRLVTVTESNGNIKQTIEYKPMQAEGASLGNASTDFYSSENAVTYPNIEIIRNSDSYLVSKLTATINGVSKYQDFRYRGFVSNFVYGTVGFTHTTRSSWYLSSSDSKIWTTQYNDANYRGANTIIWSSTDANTVFSDTPSNLLSTKTNIFDSYTNPISKVYNILLRSQTAIDHLTNVKTETTFTYDGTVQSSNYYGLEAQSITKNFSGAALQGTITVDTQYENNPSGTGSSYYVGRPKKVNSSSTIYTGDTRTSEEVYSYSGANLTKTEKKGTGTYAIIEDMTYDALGNLLTKTVSAPGAPTPPASRTITDEYDATKRFVIKKTDHQGFVTNFVYNTLGQVTQSTDYLGVVNSYTYDNWGKLITTATQNTASTSLTSSIVYAKLSNGGYTTTTTNNTDGKTITQYDVLGRAVITSTKGFAANSMVSKQIVYDGLGRKTKESQPYFTSPSQWTAYEYDYLMRPVKVTAHTGKIQTLSYSGLTTTSNDDGKITTITVDALGNKTQTTDPGGAINFVYYANGQLKESDYQGNKVTISIDGWGNKIAMTDPSSGTYTYSYDAFGQIKTETTPNGTTSYEYDAAGKTTQKTIIGTNTNSKTTYAYNAFNLVTSSSFVNNLEGNAITNTFEYDGYKRISKTTESTPYAVFTKELAYDTYGRALTETSTATISGKSSSKKVKHTYTNGYAWQILDDATQQVLWQTNSLNERGQLTGASVGNGVAISNTYDQYGYASQFKFDRTVTNPGNVMTLTTTFEPKRGNLTNRTNNLFSWNESFTYDGLDRLLTYKNALGQQQTQSYDDKGRITQNNVGTYDYTVTGKTYQNNSITLSPDALNYYKNRGGVSSTEEIFSDGMEEKTGWGTEKYPNTNFHTYSIGGAHGGQVSLKLDNKTTSKYYVYSDKWIDINNTVDTQYILSAWIFTYSGQSEIGVYAKNECGTNDYIQLDNVGGESEMKWSKISKTILIPAYTKKIKIRLDSNYGTVWFDDVQINKANLDSPTTDVSEVFNDGTESQTGWGTEKHPNTNFHSYSIGGAHGGQVSLKIDNKTTSKCYVYSDKWININNTTDTKYTLSAWIFTYNGQGSIGLYTKNECGTGDYIQVDNVGGESEMKWSKISKTILVPASTKRLKVRLDSNYGTVWFDDIKVDRTDPLPPTGNTQMITYNTFKSPVQIEETGVDKISFTYNDGNDRSSMFYGSLDNEKLLRPYRKHYSADGSMEIKQNIITGETEFLTYIGGDGYSAPVVLKSNGTAQNYLYLHRDYQGTIVAISDQNGAVVEKRLFDAWGSIIKVEDGSGNALSGLTVLDRGYTGHEHLQSIGIINMNGRLYDPKLHRFLQPDNYVQEPYNTQNYNKYAYVLNNPLKYTDPSGEVIIGFAGAVIIGATIAALTYTITALVADVPFTVGGLVKATFVGAASSAVTYGIGSAAGSLFTNFYSQAAFQAVAHGTFQGGMTAISGGKFWSGFAAGALSSIASSAWGGGMSTETVDGVTTETIHQGLSGATGMVNGFGTIAFGTVSGGVGAQLTGGNFWQGAATGLVVSGLNHAMHKIQGNQLDKEVNETFKENADNKAPVTAEALEEVLNLPVLRKWASRSGNPKTYYSKEMYAKDGQSEALTELSLVDHKSSTITYYAASFSSYRNLAQTVLHELGHARFNYLGFRWAVAQKYGDRTGWAVSEFYAYKFAYMIGRVPYASYVNYAIGAAYVHGMPSYSELGLIKK</sequence>
<dbReference type="InterPro" id="IPR050708">
    <property type="entry name" value="T6SS_VgrG/RHS"/>
</dbReference>
<feature type="transmembrane region" description="Helical" evidence="5">
    <location>
        <begin position="2124"/>
        <end position="2150"/>
    </location>
</feature>
<dbReference type="Gene3D" id="2.60.120.260">
    <property type="entry name" value="Galactose-binding domain-like"/>
    <property type="match status" value="2"/>
</dbReference>
<evidence type="ECO:0000313" key="6">
    <source>
        <dbReference type="EMBL" id="SFD47396.1"/>
    </source>
</evidence>
<dbReference type="InterPro" id="IPR006530">
    <property type="entry name" value="YD"/>
</dbReference>
<evidence type="ECO:0000313" key="7">
    <source>
        <dbReference type="Proteomes" id="UP000199672"/>
    </source>
</evidence>
<keyword evidence="5" id="KW-0812">Transmembrane</keyword>
<keyword evidence="5" id="KW-1133">Transmembrane helix</keyword>
<evidence type="ECO:0000256" key="2">
    <source>
        <dbReference type="ARBA" id="ARBA00022525"/>
    </source>
</evidence>
<evidence type="ECO:0000256" key="3">
    <source>
        <dbReference type="ARBA" id="ARBA00022729"/>
    </source>
</evidence>
<dbReference type="EMBL" id="FOMH01000008">
    <property type="protein sequence ID" value="SFD47396.1"/>
    <property type="molecule type" value="Genomic_DNA"/>
</dbReference>
<name>A0A1I1SLR7_9FLAO</name>
<dbReference type="GO" id="GO:0005576">
    <property type="term" value="C:extracellular region"/>
    <property type="evidence" value="ECO:0007669"/>
    <property type="project" value="UniProtKB-SubCell"/>
</dbReference>
<keyword evidence="5" id="KW-0472">Membrane</keyword>
<dbReference type="InterPro" id="IPR022385">
    <property type="entry name" value="Rhs_assc_core"/>
</dbReference>
<dbReference type="GO" id="GO:0005737">
    <property type="term" value="C:cytoplasm"/>
    <property type="evidence" value="ECO:0007669"/>
    <property type="project" value="InterPro"/>
</dbReference>
<proteinExistence type="predicted"/>
<evidence type="ECO:0000256" key="4">
    <source>
        <dbReference type="ARBA" id="ARBA00023026"/>
    </source>
</evidence>
<dbReference type="NCBIfam" id="TIGR01643">
    <property type="entry name" value="YD_repeat_2x"/>
    <property type="match status" value="4"/>
</dbReference>
<keyword evidence="2" id="KW-0964">Secreted</keyword>
<dbReference type="InterPro" id="IPR031325">
    <property type="entry name" value="RHS_repeat"/>
</dbReference>
<dbReference type="PANTHER" id="PTHR32305">
    <property type="match status" value="1"/>
</dbReference>
<gene>
    <name evidence="6" type="ORF">SAMN05216297_108112</name>
</gene>
<keyword evidence="4" id="KW-0843">Virulence</keyword>
<dbReference type="RefSeq" id="WP_091495125.1">
    <property type="nucleotide sequence ID" value="NZ_FOMH01000008.1"/>
</dbReference>
<dbReference type="Pfam" id="PF13517">
    <property type="entry name" value="FG-GAP_3"/>
    <property type="match status" value="1"/>
</dbReference>
<comment type="subcellular location">
    <subcellularLocation>
        <location evidence="1">Secreted</location>
    </subcellularLocation>
</comment>
<dbReference type="InterPro" id="IPR013517">
    <property type="entry name" value="FG-GAP"/>
</dbReference>
<keyword evidence="7" id="KW-1185">Reference proteome</keyword>
<dbReference type="Pfam" id="PF05593">
    <property type="entry name" value="RHS_repeat"/>
    <property type="match status" value="1"/>
</dbReference>
<evidence type="ECO:0000256" key="5">
    <source>
        <dbReference type="SAM" id="Phobius"/>
    </source>
</evidence>
<dbReference type="Gene3D" id="2.180.10.10">
    <property type="entry name" value="RHS repeat-associated core"/>
    <property type="match status" value="2"/>
</dbReference>
<evidence type="ECO:0000256" key="1">
    <source>
        <dbReference type="ARBA" id="ARBA00004613"/>
    </source>
</evidence>
<organism evidence="6 7">
    <name type="scientific">Flavobacterium phragmitis</name>
    <dbReference type="NCBI Taxonomy" id="739143"/>
    <lineage>
        <taxon>Bacteria</taxon>
        <taxon>Pseudomonadati</taxon>
        <taxon>Bacteroidota</taxon>
        <taxon>Flavobacteriia</taxon>
        <taxon>Flavobacteriales</taxon>
        <taxon>Flavobacteriaceae</taxon>
        <taxon>Flavobacterium</taxon>
    </lineage>
</organism>
<dbReference type="Proteomes" id="UP000199672">
    <property type="component" value="Unassembled WGS sequence"/>
</dbReference>
<dbReference type="STRING" id="739143.SAMN05216297_108112"/>
<keyword evidence="3" id="KW-0732">Signal</keyword>
<dbReference type="PANTHER" id="PTHR32305:SF15">
    <property type="entry name" value="PROTEIN RHSA-RELATED"/>
    <property type="match status" value="1"/>
</dbReference>
<dbReference type="NCBIfam" id="TIGR03696">
    <property type="entry name" value="Rhs_assc_core"/>
    <property type="match status" value="1"/>
</dbReference>
<protein>
    <submittedName>
        <fullName evidence="6">RHS repeat-associated core domain-containing protein</fullName>
    </submittedName>
</protein>
<reference evidence="7" key="1">
    <citation type="submission" date="2016-10" db="EMBL/GenBank/DDBJ databases">
        <authorList>
            <person name="Varghese N."/>
            <person name="Submissions S."/>
        </authorList>
    </citation>
    <scope>NUCLEOTIDE SEQUENCE [LARGE SCALE GENOMIC DNA]</scope>
    <source>
        <strain evidence="7">CGMCC 1.10370</strain>
    </source>
</reference>
<dbReference type="OrthoDB" id="6225685at2"/>
<dbReference type="SUPFAM" id="SSF69318">
    <property type="entry name" value="Integrin alpha N-terminal domain"/>
    <property type="match status" value="1"/>
</dbReference>
<dbReference type="Pfam" id="PF03534">
    <property type="entry name" value="SpvB"/>
    <property type="match status" value="1"/>
</dbReference>
<accession>A0A1I1SLR7</accession>
<dbReference type="InterPro" id="IPR028994">
    <property type="entry name" value="Integrin_alpha_N"/>
</dbReference>
<feature type="transmembrane region" description="Helical" evidence="5">
    <location>
        <begin position="2162"/>
        <end position="2184"/>
    </location>
</feature>